<dbReference type="SUPFAM" id="SSF55190">
    <property type="entry name" value="Arginyl-tRNA synthetase (ArgRS), N-terminal 'additional' domain"/>
    <property type="match status" value="1"/>
</dbReference>
<proteinExistence type="inferred from homology"/>
<evidence type="ECO:0000256" key="8">
    <source>
        <dbReference type="ARBA" id="ARBA00033033"/>
    </source>
</evidence>
<sequence>MATTGPLTTYRSSFSLPSLPKVLETDPSACVLDSFRIAIAQLLSDALGLDLEKAYNGVDYGKKGEDFTVALPRFRLPGKVNEVAQKVIDKFTPNEYIESVVADKAFLHFRLNTPNMIRAVLTQVHELTHVVPAQQAASSSSSAPPEGIYGTNKLGAGKKVIVEYSSPNIAKSFHVGHLRSTIIGAFLANLYKASGWEVISMNYLGDWGTQFGLIASGYEKYGNQEKLEADAIKHLFEIYVQVNKDAETDPTVKETAAAWFKRMEDGDEAALANWRVWRDLSIKKYVQEYERLNVQFDLYTGESEVSKKSMDDALERLEKIDLVEESNGAKLLNLEQWKLGKAVVRKKDGTSIYLTRDIGGAVERYEKYKFDKMIYVVASQQDLHLAQFFKVLELMGYEWAQPKNASLVHVNYGLVQGMSTRKGTVVFLNQIIEEAANVMHEQMKTNEEKYNAVENPVETAREIGITGVKIQDMAAKRINNYTFNWDRMLSFEGDTGPYLQYAHVRLASLDRKNPHLLPLPAPSALALDLLAAPHTSQQARDIAFLLGTYPDVVKTALKTHEPSGVVTFAFRLAHAISSAWDAVVVKSLGEDEREKAQARLFLYGCARDVLGSALRLLTIRPLERM</sequence>
<evidence type="ECO:0000256" key="7">
    <source>
        <dbReference type="ARBA" id="ARBA00023146"/>
    </source>
</evidence>
<dbReference type="CDD" id="cd07956">
    <property type="entry name" value="Anticodon_Ia_Arg"/>
    <property type="match status" value="1"/>
</dbReference>
<dbReference type="SUPFAM" id="SSF52374">
    <property type="entry name" value="Nucleotidylyl transferase"/>
    <property type="match status" value="1"/>
</dbReference>
<dbReference type="InterPro" id="IPR014729">
    <property type="entry name" value="Rossmann-like_a/b/a_fold"/>
</dbReference>
<dbReference type="FunFam" id="3.40.50.620:FF:000058">
    <property type="entry name" value="Mitochondrial arginyl-tRNA synthetase"/>
    <property type="match status" value="1"/>
</dbReference>
<dbReference type="Pfam" id="PF05746">
    <property type="entry name" value="DALR_1"/>
    <property type="match status" value="1"/>
</dbReference>
<dbReference type="GO" id="GO:0005524">
    <property type="term" value="F:ATP binding"/>
    <property type="evidence" value="ECO:0007669"/>
    <property type="project" value="UniProtKB-KW"/>
</dbReference>
<dbReference type="GO" id="GO:0004814">
    <property type="term" value="F:arginine-tRNA ligase activity"/>
    <property type="evidence" value="ECO:0007669"/>
    <property type="project" value="UniProtKB-EC"/>
</dbReference>
<evidence type="ECO:0000313" key="12">
    <source>
        <dbReference type="EMBL" id="KAF5340334.1"/>
    </source>
</evidence>
<dbReference type="InterPro" id="IPR035684">
    <property type="entry name" value="ArgRS_core"/>
</dbReference>
<evidence type="ECO:0000256" key="2">
    <source>
        <dbReference type="ARBA" id="ARBA00012837"/>
    </source>
</evidence>
<dbReference type="PRINTS" id="PR01038">
    <property type="entry name" value="TRNASYNTHARG"/>
</dbReference>
<feature type="domain" description="DALR anticodon binding" evidence="11">
    <location>
        <begin position="499"/>
        <end position="625"/>
    </location>
</feature>
<comment type="catalytic activity">
    <reaction evidence="9">
        <text>tRNA(Arg) + L-arginine + ATP = L-arginyl-tRNA(Arg) + AMP + diphosphate</text>
        <dbReference type="Rhea" id="RHEA:20301"/>
        <dbReference type="Rhea" id="RHEA-COMP:9658"/>
        <dbReference type="Rhea" id="RHEA-COMP:9673"/>
        <dbReference type="ChEBI" id="CHEBI:30616"/>
        <dbReference type="ChEBI" id="CHEBI:32682"/>
        <dbReference type="ChEBI" id="CHEBI:33019"/>
        <dbReference type="ChEBI" id="CHEBI:78442"/>
        <dbReference type="ChEBI" id="CHEBI:78513"/>
        <dbReference type="ChEBI" id="CHEBI:456215"/>
        <dbReference type="EC" id="6.1.1.19"/>
    </reaction>
</comment>
<keyword evidence="6 10" id="KW-0648">Protein biosynthesis</keyword>
<evidence type="ECO:0000256" key="9">
    <source>
        <dbReference type="ARBA" id="ARBA00049339"/>
    </source>
</evidence>
<dbReference type="Proteomes" id="UP000541558">
    <property type="component" value="Unassembled WGS sequence"/>
</dbReference>
<dbReference type="InterPro" id="IPR008909">
    <property type="entry name" value="DALR_anticod-bd"/>
</dbReference>
<dbReference type="NCBIfam" id="TIGR00456">
    <property type="entry name" value="argS"/>
    <property type="match status" value="1"/>
</dbReference>
<evidence type="ECO:0000313" key="13">
    <source>
        <dbReference type="Proteomes" id="UP000541558"/>
    </source>
</evidence>
<evidence type="ECO:0000256" key="4">
    <source>
        <dbReference type="ARBA" id="ARBA00022741"/>
    </source>
</evidence>
<dbReference type="CDD" id="cd00671">
    <property type="entry name" value="ArgRS_core"/>
    <property type="match status" value="1"/>
</dbReference>
<evidence type="ECO:0000256" key="5">
    <source>
        <dbReference type="ARBA" id="ARBA00022840"/>
    </source>
</evidence>
<keyword evidence="4 10" id="KW-0547">Nucleotide-binding</keyword>
<dbReference type="GO" id="GO:0032543">
    <property type="term" value="P:mitochondrial translation"/>
    <property type="evidence" value="ECO:0007669"/>
    <property type="project" value="TreeGrafter"/>
</dbReference>
<dbReference type="InterPro" id="IPR009080">
    <property type="entry name" value="tRNAsynth_Ia_anticodon-bd"/>
</dbReference>
<evidence type="ECO:0000256" key="1">
    <source>
        <dbReference type="ARBA" id="ARBA00005594"/>
    </source>
</evidence>
<dbReference type="GO" id="GO:0005739">
    <property type="term" value="C:mitochondrion"/>
    <property type="evidence" value="ECO:0007669"/>
    <property type="project" value="TreeGrafter"/>
</dbReference>
<dbReference type="SMART" id="SM00836">
    <property type="entry name" value="DALR_1"/>
    <property type="match status" value="1"/>
</dbReference>
<organism evidence="12 13">
    <name type="scientific">Ephemerocybe angulata</name>
    <dbReference type="NCBI Taxonomy" id="980116"/>
    <lineage>
        <taxon>Eukaryota</taxon>
        <taxon>Fungi</taxon>
        <taxon>Dikarya</taxon>
        <taxon>Basidiomycota</taxon>
        <taxon>Agaricomycotina</taxon>
        <taxon>Agaricomycetes</taxon>
        <taxon>Agaricomycetidae</taxon>
        <taxon>Agaricales</taxon>
        <taxon>Agaricineae</taxon>
        <taxon>Psathyrellaceae</taxon>
        <taxon>Ephemerocybe</taxon>
    </lineage>
</organism>
<dbReference type="PROSITE" id="PS00178">
    <property type="entry name" value="AA_TRNA_LIGASE_I"/>
    <property type="match status" value="1"/>
</dbReference>
<dbReference type="InterPro" id="IPR001412">
    <property type="entry name" value="aa-tRNA-synth_I_CS"/>
</dbReference>
<gene>
    <name evidence="12" type="ORF">D9611_007945</name>
</gene>
<reference evidence="12 13" key="1">
    <citation type="journal article" date="2020" name="ISME J.">
        <title>Uncovering the hidden diversity of litter-decomposition mechanisms in mushroom-forming fungi.</title>
        <authorList>
            <person name="Floudas D."/>
            <person name="Bentzer J."/>
            <person name="Ahren D."/>
            <person name="Johansson T."/>
            <person name="Persson P."/>
            <person name="Tunlid A."/>
        </authorList>
    </citation>
    <scope>NUCLEOTIDE SEQUENCE [LARGE SCALE GENOMIC DNA]</scope>
    <source>
        <strain evidence="12 13">CBS 175.51</strain>
    </source>
</reference>
<dbReference type="Pfam" id="PF00750">
    <property type="entry name" value="tRNA-synt_1d"/>
    <property type="match status" value="1"/>
</dbReference>
<dbReference type="Gene3D" id="1.10.730.10">
    <property type="entry name" value="Isoleucyl-tRNA Synthetase, Domain 1"/>
    <property type="match status" value="1"/>
</dbReference>
<dbReference type="InterPro" id="IPR036695">
    <property type="entry name" value="Arg-tRNA-synth_N_sf"/>
</dbReference>
<dbReference type="EC" id="6.1.1.19" evidence="2"/>
<evidence type="ECO:0000256" key="6">
    <source>
        <dbReference type="ARBA" id="ARBA00022917"/>
    </source>
</evidence>
<dbReference type="GO" id="GO:0006420">
    <property type="term" value="P:arginyl-tRNA aminoacylation"/>
    <property type="evidence" value="ECO:0007669"/>
    <property type="project" value="InterPro"/>
</dbReference>
<dbReference type="FunFam" id="1.10.730.10:FF:000006">
    <property type="entry name" value="Arginyl-tRNA synthetase 2, mitochondrial"/>
    <property type="match status" value="1"/>
</dbReference>
<dbReference type="AlphaFoldDB" id="A0A8H5FKN9"/>
<protein>
    <recommendedName>
        <fullName evidence="2">arginine--tRNA ligase</fullName>
        <ecNumber evidence="2">6.1.1.19</ecNumber>
    </recommendedName>
    <alternativeName>
        <fullName evidence="8">Arginyl-tRNA synthetase</fullName>
    </alternativeName>
</protein>
<dbReference type="Gene3D" id="3.30.1360.70">
    <property type="entry name" value="Arginyl tRNA synthetase N-terminal domain"/>
    <property type="match status" value="1"/>
</dbReference>
<dbReference type="PANTHER" id="PTHR11956:SF11">
    <property type="entry name" value="ARGININE--TRNA LIGASE, MITOCHONDRIAL-RELATED"/>
    <property type="match status" value="1"/>
</dbReference>
<accession>A0A8H5FKN9</accession>
<dbReference type="InterPro" id="IPR001278">
    <property type="entry name" value="Arg-tRNA-ligase"/>
</dbReference>
<name>A0A8H5FKN9_9AGAR</name>
<dbReference type="Gene3D" id="3.40.50.620">
    <property type="entry name" value="HUPs"/>
    <property type="match status" value="1"/>
</dbReference>
<keyword evidence="7 10" id="KW-0030">Aminoacyl-tRNA synthetase</keyword>
<comment type="similarity">
    <text evidence="1 10">Belongs to the class-I aminoacyl-tRNA synthetase family.</text>
</comment>
<evidence type="ECO:0000256" key="3">
    <source>
        <dbReference type="ARBA" id="ARBA00022598"/>
    </source>
</evidence>
<evidence type="ECO:0000256" key="10">
    <source>
        <dbReference type="RuleBase" id="RU363038"/>
    </source>
</evidence>
<keyword evidence="5 10" id="KW-0067">ATP-binding</keyword>
<evidence type="ECO:0000259" key="11">
    <source>
        <dbReference type="SMART" id="SM00836"/>
    </source>
</evidence>
<comment type="caution">
    <text evidence="12">The sequence shown here is derived from an EMBL/GenBank/DDBJ whole genome shotgun (WGS) entry which is preliminary data.</text>
</comment>
<dbReference type="EMBL" id="JAACJK010000004">
    <property type="protein sequence ID" value="KAF5340334.1"/>
    <property type="molecule type" value="Genomic_DNA"/>
</dbReference>
<dbReference type="OrthoDB" id="68056at2759"/>
<dbReference type="SUPFAM" id="SSF47323">
    <property type="entry name" value="Anticodon-binding domain of a subclass of class I aminoacyl-tRNA synthetases"/>
    <property type="match status" value="1"/>
</dbReference>
<dbReference type="PANTHER" id="PTHR11956">
    <property type="entry name" value="ARGINYL-TRNA SYNTHETASE"/>
    <property type="match status" value="1"/>
</dbReference>
<keyword evidence="13" id="KW-1185">Reference proteome</keyword>
<keyword evidence="3 10" id="KW-0436">Ligase</keyword>